<accession>A0A1Q9C5H3</accession>
<dbReference type="EMBL" id="LSRX01001651">
    <property type="protein sequence ID" value="OLP78174.1"/>
    <property type="molecule type" value="Genomic_DNA"/>
</dbReference>
<dbReference type="InterPro" id="IPR052334">
    <property type="entry name" value="G8_domain-comF-like"/>
</dbReference>
<name>A0A1Q9C5H3_SYMMI</name>
<dbReference type="AlphaFoldDB" id="A0A1Q9C5H3"/>
<proteinExistence type="predicted"/>
<dbReference type="OrthoDB" id="446578at2759"/>
<dbReference type="PANTHER" id="PTHR47687">
    <property type="entry name" value="G8 DOMAIN-CONTAINING PROTEIN DDB_G0288475-RELATED"/>
    <property type="match status" value="1"/>
</dbReference>
<dbReference type="Proteomes" id="UP000186817">
    <property type="component" value="Unassembled WGS sequence"/>
</dbReference>
<organism evidence="1 2">
    <name type="scientific">Symbiodinium microadriaticum</name>
    <name type="common">Dinoflagellate</name>
    <name type="synonym">Zooxanthella microadriatica</name>
    <dbReference type="NCBI Taxonomy" id="2951"/>
    <lineage>
        <taxon>Eukaryota</taxon>
        <taxon>Sar</taxon>
        <taxon>Alveolata</taxon>
        <taxon>Dinophyceae</taxon>
        <taxon>Suessiales</taxon>
        <taxon>Symbiodiniaceae</taxon>
        <taxon>Symbiodinium</taxon>
    </lineage>
</organism>
<comment type="caution">
    <text evidence="1">The sequence shown here is derived from an EMBL/GenBank/DDBJ whole genome shotgun (WGS) entry which is preliminary data.</text>
</comment>
<gene>
    <name evidence="1" type="ORF">AK812_SmicGene41674</name>
</gene>
<keyword evidence="2" id="KW-1185">Reference proteome</keyword>
<sequence length="290" mass="31616">MTHSNIFKPQGMFHAKAIGFEGTPMAQRLRHVHRLACQSYHSDTCTRQCNFCPGTAGSSQTANMIDADGSLVGWNEAAIIGADDEDSETDYRTNEWWRIDDSCQRNLDWGFWLCPTMGHRTVVSLFIMQGLLSSPPQRTHPNTAVGMLYHFGRPERHLDVGLAESPMVTGPCCDIGWFLALDGGAVPELTIFLDQMVESGGLVFATAYPLGASFTINRCLTNCVAVSQGSSLQDVLDAPLGDVYFVDGLGRLFLKFVAGNNGYFEAAGVSQLVNGHRYDVGKVVSILVAI</sequence>
<evidence type="ECO:0000313" key="1">
    <source>
        <dbReference type="EMBL" id="OLP78174.1"/>
    </source>
</evidence>
<reference evidence="1 2" key="1">
    <citation type="submission" date="2016-02" db="EMBL/GenBank/DDBJ databases">
        <title>Genome analysis of coral dinoflagellate symbionts highlights evolutionary adaptations to a symbiotic lifestyle.</title>
        <authorList>
            <person name="Aranda M."/>
            <person name="Li Y."/>
            <person name="Liew Y.J."/>
            <person name="Baumgarten S."/>
            <person name="Simakov O."/>
            <person name="Wilson M."/>
            <person name="Piel J."/>
            <person name="Ashoor H."/>
            <person name="Bougouffa S."/>
            <person name="Bajic V.B."/>
            <person name="Ryu T."/>
            <person name="Ravasi T."/>
            <person name="Bayer T."/>
            <person name="Micklem G."/>
            <person name="Kim H."/>
            <person name="Bhak J."/>
            <person name="Lajeunesse T.C."/>
            <person name="Voolstra C.R."/>
        </authorList>
    </citation>
    <scope>NUCLEOTIDE SEQUENCE [LARGE SCALE GENOMIC DNA]</scope>
    <source>
        <strain evidence="1 2">CCMP2467</strain>
    </source>
</reference>
<dbReference type="PANTHER" id="PTHR47687:SF4">
    <property type="entry name" value="G8 DOMAIN-CONTAINING PROTEIN DDB_G0286311-RELATED"/>
    <property type="match status" value="1"/>
</dbReference>
<evidence type="ECO:0000313" key="2">
    <source>
        <dbReference type="Proteomes" id="UP000186817"/>
    </source>
</evidence>
<protein>
    <submittedName>
        <fullName evidence="1">Uncharacterized protein</fullName>
    </submittedName>
</protein>